<accession>B9XC55</accession>
<evidence type="ECO:0000313" key="3">
    <source>
        <dbReference type="Proteomes" id="UP000003688"/>
    </source>
</evidence>
<feature type="region of interest" description="Disordered" evidence="1">
    <location>
        <begin position="315"/>
        <end position="339"/>
    </location>
</feature>
<dbReference type="EMBL" id="ABOX02000004">
    <property type="protein sequence ID" value="EEF62523.1"/>
    <property type="molecule type" value="Genomic_DNA"/>
</dbReference>
<proteinExistence type="predicted"/>
<dbReference type="RefSeq" id="WP_007413403.1">
    <property type="nucleotide sequence ID" value="NZ_ABOX02000004.1"/>
</dbReference>
<dbReference type="AlphaFoldDB" id="B9XC55"/>
<dbReference type="OrthoDB" id="9768177at2"/>
<name>B9XC55_PEDPL</name>
<evidence type="ECO:0000313" key="2">
    <source>
        <dbReference type="EMBL" id="EEF62523.1"/>
    </source>
</evidence>
<dbReference type="Gene3D" id="3.30.1370.130">
    <property type="match status" value="1"/>
</dbReference>
<protein>
    <submittedName>
        <fullName evidence="2">Uncharacterized protein</fullName>
    </submittedName>
</protein>
<keyword evidence="3" id="KW-1185">Reference proteome</keyword>
<dbReference type="STRING" id="320771.Cflav_PD5158"/>
<reference evidence="2 3" key="1">
    <citation type="journal article" date="2011" name="J. Bacteriol.">
        <title>Genome sequence of 'Pedosphaera parvula' Ellin514, an aerobic Verrucomicrobial isolate from pasture soil.</title>
        <authorList>
            <person name="Kant R."/>
            <person name="van Passel M.W."/>
            <person name="Sangwan P."/>
            <person name="Palva A."/>
            <person name="Lucas S."/>
            <person name="Copeland A."/>
            <person name="Lapidus A."/>
            <person name="Glavina Del Rio T."/>
            <person name="Dalin E."/>
            <person name="Tice H."/>
            <person name="Bruce D."/>
            <person name="Goodwin L."/>
            <person name="Pitluck S."/>
            <person name="Chertkov O."/>
            <person name="Larimer F.W."/>
            <person name="Land M.L."/>
            <person name="Hauser L."/>
            <person name="Brettin T.S."/>
            <person name="Detter J.C."/>
            <person name="Han S."/>
            <person name="de Vos W.M."/>
            <person name="Janssen P.H."/>
            <person name="Smidt H."/>
        </authorList>
    </citation>
    <scope>NUCLEOTIDE SEQUENCE [LARGE SCALE GENOMIC DNA]</scope>
    <source>
        <strain evidence="2 3">Ellin514</strain>
    </source>
</reference>
<comment type="caution">
    <text evidence="2">The sequence shown here is derived from an EMBL/GenBank/DDBJ whole genome shotgun (WGS) entry which is preliminary data.</text>
</comment>
<gene>
    <name evidence="2" type="ORF">Cflav_PD5158</name>
</gene>
<evidence type="ECO:0000256" key="1">
    <source>
        <dbReference type="SAM" id="MobiDB-lite"/>
    </source>
</evidence>
<sequence length="339" mass="38315" precursor="true">MKKTVLKTLLLALAVILLYGTYLAVRAHSNLVTLNVHNADVREVVRKIEWQTWESIFVNQGVEGKITLNVHKVPLEEVLNIIQEQASCRWSAYYPLYTSGKSLVSFKKSLRGDVNPSEVGWTNLVARSFGGFGRGGPGGPGGWGGGNNPPNDNGLITMQIANKDLEVATTALTRYAEAKIVPEDGTDGKVMLALKDSTFSRAMDLLSKQVHRKWTKYYALQSWRGNRRGGDVADNGTNDFNRFELTDEQRAAMEKRFQEQLETMSPEERAKAEERRQRMEAMRNMSPEDRQKMFQQMAQSPEFKARMESRMMNGILNSTPDQRVERAQRAAARQARRGQ</sequence>
<organism evidence="2 3">
    <name type="scientific">Pedosphaera parvula (strain Ellin514)</name>
    <dbReference type="NCBI Taxonomy" id="320771"/>
    <lineage>
        <taxon>Bacteria</taxon>
        <taxon>Pseudomonadati</taxon>
        <taxon>Verrucomicrobiota</taxon>
        <taxon>Pedosphaerae</taxon>
        <taxon>Pedosphaerales</taxon>
        <taxon>Pedosphaeraceae</taxon>
        <taxon>Pedosphaera</taxon>
    </lineage>
</organism>
<dbReference type="Proteomes" id="UP000003688">
    <property type="component" value="Unassembled WGS sequence"/>
</dbReference>